<dbReference type="EMBL" id="WNTK01009362">
    <property type="protein sequence ID" value="KAG9462812.1"/>
    <property type="molecule type" value="Genomic_DNA"/>
</dbReference>
<sequence>MYSSPFILGDFPVWHPSDTPAYPQYMQLSHFCRVCFPHKVQGALSVVRTAIRCVSVFKTFATFLPDFPGEHLQLVLIIILQIISTTFTIIAITKISKTPCKSILTTAEIIPPQPLKQFTGFR</sequence>
<protein>
    <submittedName>
        <fullName evidence="2">Uncharacterized protein</fullName>
    </submittedName>
</protein>
<organism evidence="2 3">
    <name type="scientific">Eleutherodactylus coqui</name>
    <name type="common">Puerto Rican coqui</name>
    <dbReference type="NCBI Taxonomy" id="57060"/>
    <lineage>
        <taxon>Eukaryota</taxon>
        <taxon>Metazoa</taxon>
        <taxon>Chordata</taxon>
        <taxon>Craniata</taxon>
        <taxon>Vertebrata</taxon>
        <taxon>Euteleostomi</taxon>
        <taxon>Amphibia</taxon>
        <taxon>Batrachia</taxon>
        <taxon>Anura</taxon>
        <taxon>Neobatrachia</taxon>
        <taxon>Hyloidea</taxon>
        <taxon>Eleutherodactylidae</taxon>
        <taxon>Eleutherodactylinae</taxon>
        <taxon>Eleutherodactylus</taxon>
        <taxon>Eleutherodactylus</taxon>
    </lineage>
</organism>
<evidence type="ECO:0000313" key="3">
    <source>
        <dbReference type="Proteomes" id="UP000770717"/>
    </source>
</evidence>
<gene>
    <name evidence="2" type="ORF">GDO78_023057</name>
</gene>
<evidence type="ECO:0000256" key="1">
    <source>
        <dbReference type="SAM" id="Phobius"/>
    </source>
</evidence>
<accession>A0A8J6B2A9</accession>
<feature type="transmembrane region" description="Helical" evidence="1">
    <location>
        <begin position="72"/>
        <end position="92"/>
    </location>
</feature>
<keyword evidence="1" id="KW-1133">Transmembrane helix</keyword>
<keyword evidence="3" id="KW-1185">Reference proteome</keyword>
<keyword evidence="1" id="KW-0472">Membrane</keyword>
<comment type="caution">
    <text evidence="2">The sequence shown here is derived from an EMBL/GenBank/DDBJ whole genome shotgun (WGS) entry which is preliminary data.</text>
</comment>
<evidence type="ECO:0000313" key="2">
    <source>
        <dbReference type="EMBL" id="KAG9462812.1"/>
    </source>
</evidence>
<keyword evidence="1" id="KW-0812">Transmembrane</keyword>
<dbReference type="Proteomes" id="UP000770717">
    <property type="component" value="Unassembled WGS sequence"/>
</dbReference>
<dbReference type="AlphaFoldDB" id="A0A8J6B2A9"/>
<name>A0A8J6B2A9_ELECQ</name>
<reference evidence="2" key="1">
    <citation type="thesis" date="2020" institute="ProQuest LLC" country="789 East Eisenhower Parkway, Ann Arbor, MI, USA">
        <title>Comparative Genomics and Chromosome Evolution.</title>
        <authorList>
            <person name="Mudd A.B."/>
        </authorList>
    </citation>
    <scope>NUCLEOTIDE SEQUENCE</scope>
    <source>
        <strain evidence="2">HN-11 Male</strain>
        <tissue evidence="2">Kidney and liver</tissue>
    </source>
</reference>
<proteinExistence type="predicted"/>